<feature type="coiled-coil region" evidence="1">
    <location>
        <begin position="270"/>
        <end position="297"/>
    </location>
</feature>
<dbReference type="RefSeq" id="WP_349426007.1">
    <property type="nucleotide sequence ID" value="NZ_CP151632.1"/>
</dbReference>
<dbReference type="EMBL" id="CP151632">
    <property type="protein sequence ID" value="WZO35171.1"/>
    <property type="molecule type" value="Genomic_DNA"/>
</dbReference>
<feature type="coiled-coil region" evidence="1">
    <location>
        <begin position="75"/>
        <end position="102"/>
    </location>
</feature>
<evidence type="ECO:0000256" key="1">
    <source>
        <dbReference type="SAM" id="Coils"/>
    </source>
</evidence>
<evidence type="ECO:0000313" key="3">
    <source>
        <dbReference type="EMBL" id="WZO35171.1"/>
    </source>
</evidence>
<dbReference type="AlphaFoldDB" id="A0AAU6SE45"/>
<name>A0AAU6SE45_9MICO</name>
<dbReference type="Pfam" id="PF06259">
    <property type="entry name" value="Abhydrolase_8"/>
    <property type="match status" value="1"/>
</dbReference>
<sequence length="632" mass="66659">MTLPGLAADPGEGSVDGIRDLAAFFRARAGAERDRSTHAHSALRALTAVTAVSVDALRPPISVAAGRFTDVADAADEAAVVLDEHADALADLQRRAASARDEAESDHAAIQTRRSIALNAASEFVVGWTLEWDDVLPSWLYLDDPSLLDRWQGAIDDYRGSRDAYNALRDERDQLDHDTAARLAGIPLIAEITHDGVVDAGGLVAATALWAGDTDAVTAEQIAALGDPELIRQVWDSLDRAEKDALIAASPHVIGNLDGIPIGDRVAANRLNIEDEIAAREAEIERLERLRDAAVDRSYQGQGAVEQVYDDLIAEQQRLIDYYEGLLTQEIQVVDETGAVRTETGARVVVFDPAHQAIATYHGPLDPVTGDIPSWVRSVAISVPGTGSNMTDFGDDRAADLQAAAGPSTAVFQWAGGAFPQSIPEAMSTSYSHDLAPRLRDFAAGIAVPGSATLTVLGHSYGGAAVGLAEAAGLRADRVLYVAAAGMGDGVSGVDDFPHTSDVPHYAMMSRNDMVVGLIQGSEGDLHALHGQSTLTAGGVTRLETGVIDAARADSDDIEDYNVAGNGMPSAIDSHSSLYTPGSTAFENMVAVITGGQAEVYAENEIIVAGGQPIVIDGIDRDDYEPVYTEVD</sequence>
<dbReference type="GO" id="GO:0016787">
    <property type="term" value="F:hydrolase activity"/>
    <property type="evidence" value="ECO:0007669"/>
    <property type="project" value="UniProtKB-KW"/>
</dbReference>
<organism evidence="3">
    <name type="scientific">Microbacterium sp. LWS13-1.2</name>
    <dbReference type="NCBI Taxonomy" id="3135264"/>
    <lineage>
        <taxon>Bacteria</taxon>
        <taxon>Bacillati</taxon>
        <taxon>Actinomycetota</taxon>
        <taxon>Actinomycetes</taxon>
        <taxon>Micrococcales</taxon>
        <taxon>Microbacteriaceae</taxon>
        <taxon>Microbacterium</taxon>
    </lineage>
</organism>
<dbReference type="InterPro" id="IPR010427">
    <property type="entry name" value="DUF1023"/>
</dbReference>
<accession>A0AAU6SE45</accession>
<proteinExistence type="predicted"/>
<reference evidence="3" key="1">
    <citation type="submission" date="2024-04" db="EMBL/GenBank/DDBJ databases">
        <authorList>
            <person name="Roder T."/>
            <person name="Oberhansli S."/>
            <person name="Kreuzer M."/>
        </authorList>
    </citation>
    <scope>NUCLEOTIDE SEQUENCE</scope>
    <source>
        <strain evidence="3">LWS13-1.2</strain>
    </source>
</reference>
<evidence type="ECO:0000259" key="2">
    <source>
        <dbReference type="Pfam" id="PF06259"/>
    </source>
</evidence>
<dbReference type="InterPro" id="IPR029058">
    <property type="entry name" value="AB_hydrolase_fold"/>
</dbReference>
<gene>
    <name evidence="3" type="ORF">MRBLWS13_002859</name>
</gene>
<protein>
    <submittedName>
        <fullName evidence="3">Alpha/beta hydrolase family protein</fullName>
    </submittedName>
</protein>
<dbReference type="SUPFAM" id="SSF53474">
    <property type="entry name" value="alpha/beta-Hydrolases"/>
    <property type="match status" value="1"/>
</dbReference>
<keyword evidence="3" id="KW-0378">Hydrolase</keyword>
<keyword evidence="1" id="KW-0175">Coiled coil</keyword>
<feature type="domain" description="DUF1023" evidence="2">
    <location>
        <begin position="402"/>
        <end position="488"/>
    </location>
</feature>